<evidence type="ECO:0000256" key="1">
    <source>
        <dbReference type="SAM" id="Coils"/>
    </source>
</evidence>
<dbReference type="EMBL" id="JAZDWU010000009">
    <property type="protein sequence ID" value="KAK9991173.1"/>
    <property type="molecule type" value="Genomic_DNA"/>
</dbReference>
<evidence type="ECO:0000313" key="2">
    <source>
        <dbReference type="EMBL" id="KAK9991173.1"/>
    </source>
</evidence>
<proteinExistence type="predicted"/>
<sequence length="86" mass="10044">MVIAQNGGQPCTDEIFSEQKVKTKLRETTTSLEQQLAEEQATHLRAEELAHLIQMKSNDEIRKLREHLEKVEEEFHKRSENRCAIL</sequence>
<protein>
    <submittedName>
        <fullName evidence="2">Uncharacterized protein</fullName>
    </submittedName>
</protein>
<keyword evidence="1" id="KW-0175">Coiled coil</keyword>
<evidence type="ECO:0000313" key="3">
    <source>
        <dbReference type="Proteomes" id="UP001459277"/>
    </source>
</evidence>
<keyword evidence="3" id="KW-1185">Reference proteome</keyword>
<dbReference type="Proteomes" id="UP001459277">
    <property type="component" value="Unassembled WGS sequence"/>
</dbReference>
<gene>
    <name evidence="2" type="ORF">SO802_026158</name>
</gene>
<accession>A0AAW2C0W8</accession>
<organism evidence="2 3">
    <name type="scientific">Lithocarpus litseifolius</name>
    <dbReference type="NCBI Taxonomy" id="425828"/>
    <lineage>
        <taxon>Eukaryota</taxon>
        <taxon>Viridiplantae</taxon>
        <taxon>Streptophyta</taxon>
        <taxon>Embryophyta</taxon>
        <taxon>Tracheophyta</taxon>
        <taxon>Spermatophyta</taxon>
        <taxon>Magnoliopsida</taxon>
        <taxon>eudicotyledons</taxon>
        <taxon>Gunneridae</taxon>
        <taxon>Pentapetalae</taxon>
        <taxon>rosids</taxon>
        <taxon>fabids</taxon>
        <taxon>Fagales</taxon>
        <taxon>Fagaceae</taxon>
        <taxon>Lithocarpus</taxon>
    </lineage>
</organism>
<dbReference type="AlphaFoldDB" id="A0AAW2C0W8"/>
<reference evidence="2 3" key="1">
    <citation type="submission" date="2024-01" db="EMBL/GenBank/DDBJ databases">
        <title>A telomere-to-telomere, gap-free genome of sweet tea (Lithocarpus litseifolius).</title>
        <authorList>
            <person name="Zhou J."/>
        </authorList>
    </citation>
    <scope>NUCLEOTIDE SEQUENCE [LARGE SCALE GENOMIC DNA]</scope>
    <source>
        <strain evidence="2">Zhou-2022a</strain>
        <tissue evidence="2">Leaf</tissue>
    </source>
</reference>
<comment type="caution">
    <text evidence="2">The sequence shown here is derived from an EMBL/GenBank/DDBJ whole genome shotgun (WGS) entry which is preliminary data.</text>
</comment>
<name>A0AAW2C0W8_9ROSI</name>
<feature type="coiled-coil region" evidence="1">
    <location>
        <begin position="22"/>
        <end position="81"/>
    </location>
</feature>